<evidence type="ECO:0000313" key="3">
    <source>
        <dbReference type="Proteomes" id="UP000290582"/>
    </source>
</evidence>
<evidence type="ECO:0000256" key="1">
    <source>
        <dbReference type="SAM" id="Phobius"/>
    </source>
</evidence>
<organism evidence="2 3">
    <name type="scientific">Plasmodium vinckei vinckei</name>
    <dbReference type="NCBI Taxonomy" id="54757"/>
    <lineage>
        <taxon>Eukaryota</taxon>
        <taxon>Sar</taxon>
        <taxon>Alveolata</taxon>
        <taxon>Apicomplexa</taxon>
        <taxon>Aconoidasida</taxon>
        <taxon>Haemosporida</taxon>
        <taxon>Plasmodiidae</taxon>
        <taxon>Plasmodium</taxon>
        <taxon>Plasmodium (Vinckeia)</taxon>
    </lineage>
</organism>
<feature type="transmembrane region" description="Helical" evidence="1">
    <location>
        <begin position="6"/>
        <end position="27"/>
    </location>
</feature>
<protein>
    <submittedName>
        <fullName evidence="2">Uncharacterized protein</fullName>
    </submittedName>
</protein>
<keyword evidence="1" id="KW-0472">Membrane</keyword>
<gene>
    <name evidence="2" type="ORF">PVVCY_0100160</name>
</gene>
<dbReference type="RefSeq" id="XP_037490004.1">
    <property type="nucleotide sequence ID" value="XM_037634238.1"/>
</dbReference>
<name>A0A449BLW8_PLAVN</name>
<proteinExistence type="predicted"/>
<dbReference type="VEuPathDB" id="PlasmoDB:PVVCY_0100160"/>
<keyword evidence="1" id="KW-1133">Transmembrane helix</keyword>
<dbReference type="OrthoDB" id="383722at2759"/>
<keyword evidence="1" id="KW-0812">Transmembrane</keyword>
<feature type="transmembrane region" description="Helical" evidence="1">
    <location>
        <begin position="291"/>
        <end position="309"/>
    </location>
</feature>
<accession>A0A449BLW8</accession>
<reference evidence="2 3" key="1">
    <citation type="submission" date="2019-01" db="EMBL/GenBank/DDBJ databases">
        <authorList>
            <person name="Ramaprasad A."/>
        </authorList>
    </citation>
    <scope>NUCLEOTIDE SEQUENCE [LARGE SCALE GENOMIC DNA]</scope>
</reference>
<dbReference type="EMBL" id="LR215057">
    <property type="protein sequence ID" value="VEV54405.1"/>
    <property type="molecule type" value="Genomic_DNA"/>
</dbReference>
<dbReference type="KEGG" id="pvv:PVVCY_0100160"/>
<dbReference type="GeneID" id="19962969"/>
<dbReference type="Proteomes" id="UP000290582">
    <property type="component" value="Chromosome PVVCY_01"/>
</dbReference>
<feature type="transmembrane region" description="Helical" evidence="1">
    <location>
        <begin position="261"/>
        <end position="285"/>
    </location>
</feature>
<evidence type="ECO:0000313" key="2">
    <source>
        <dbReference type="EMBL" id="VEV54405.1"/>
    </source>
</evidence>
<dbReference type="AlphaFoldDB" id="A0A449BLW8"/>
<sequence>MVTKINDFLSLFKIFLFTLLIWITYFSNQPSILRISRDKNSQFVTLFTLRATRVLGELSQSEIFNTHKTGIIQNESDIEKENEKHRLFKALVEASKSSQDKDDPYNIKTKLKAFKYGVSVKNLIKKLEGFVHVDYVVNELQKDHSIKQLLVELQDFNGFYDLIIVLKYSDDPELNKLLFTSNNLEKLLFVLNYFNNACKFVNGEYVLDDGRSIGRSMHKKKPIPVLSFLFKIINNFYDKIMLSGALKLYKTYKLGSWVNKVASTIVFLSKMLIPVTMGVTLVVMLSYLKGIVYYITSVTIIVLSLAYVLDKAVKSYNYVSEKYQFIPLELQIELNMDSVD</sequence>